<dbReference type="OrthoDB" id="6105938at2759"/>
<keyword evidence="5 7" id="KW-0863">Zinc-finger</keyword>
<protein>
    <recommendedName>
        <fullName evidence="12">RING-type domain-containing protein</fullName>
    </recommendedName>
</protein>
<name>A0A1X7SYK3_AMPQE</name>
<dbReference type="PROSITE" id="PS50089">
    <property type="entry name" value="ZF_RING_2"/>
    <property type="match status" value="1"/>
</dbReference>
<feature type="domain" description="RING-type" evidence="9">
    <location>
        <begin position="34"/>
        <end position="74"/>
    </location>
</feature>
<dbReference type="Gene3D" id="3.30.40.10">
    <property type="entry name" value="Zinc/RING finger domain, C3HC4 (zinc finger)"/>
    <property type="match status" value="2"/>
</dbReference>
<dbReference type="GO" id="GO:0005737">
    <property type="term" value="C:cytoplasm"/>
    <property type="evidence" value="ECO:0007669"/>
    <property type="project" value="UniProtKB-SubCell"/>
</dbReference>
<dbReference type="EnsemblMetazoa" id="Aqu2.1.07010_001">
    <property type="protein sequence ID" value="Aqu2.1.07010_001"/>
    <property type="gene ID" value="Aqu2.1.07010"/>
</dbReference>
<comment type="subcellular location">
    <subcellularLocation>
        <location evidence="1">Cytoplasm</location>
    </subcellularLocation>
</comment>
<proteinExistence type="predicted"/>
<dbReference type="GO" id="GO:0008270">
    <property type="term" value="F:zinc ion binding"/>
    <property type="evidence" value="ECO:0007669"/>
    <property type="project" value="UniProtKB-KW"/>
</dbReference>
<dbReference type="PANTHER" id="PTHR10131:SF94">
    <property type="entry name" value="TNF RECEPTOR-ASSOCIATED FACTOR 4"/>
    <property type="match status" value="1"/>
</dbReference>
<feature type="coiled-coil region" evidence="8">
    <location>
        <begin position="178"/>
        <end position="205"/>
    </location>
</feature>
<dbReference type="AlphaFoldDB" id="A0A1X7SYK3"/>
<keyword evidence="8" id="KW-0175">Coiled coil</keyword>
<sequence>MAEGGGDEPACQPLPEAGGYDYTYVEDPPENLTCPICILPCKEPQIIDCCGAKKFCLTCIDRERLAGKPCPLCRKEKFQTLIDREHERKILALKVYCNQKEREGGCQWIGEVRHIEDHLEKDCQYVLEECKWECGRKYARKDIGFHQEDECRNRPWKLVLLKKVEALERLCEAQRGSLKEKDRIIKEMKEKMDGDRKEMEAKMADGIKELETKIETKMVNNTKELEERIAMNQEQIEEGNNIAVQNKQEMEEKINEMEQTIRQNDEGSRAEIAAVKGGLENLHKTIEEEKGEVERKLVKAKEEINRETTRQLNVRIEELKLEVEKKFKAELKQQENNKIKPLEEHRTKMDKEITAAGKTVGDLAVRFQTLQDGLKKMDTRIQREAIDRINIIDRQFEAMRKMSSGFKIPEWQRPLPLTSFSNIPPCQFTMMNFTYHKKQGKAWYSPPFYSEPGGYKFCLRIDPNGMLEGKESHLSVWVYVMRGRF</sequence>
<dbReference type="Pfam" id="PF21355">
    <property type="entry name" value="TRAF-mep_MATH"/>
    <property type="match status" value="1"/>
</dbReference>
<evidence type="ECO:0000256" key="7">
    <source>
        <dbReference type="PROSITE-ProRule" id="PRU00207"/>
    </source>
</evidence>
<evidence type="ECO:0000259" key="9">
    <source>
        <dbReference type="PROSITE" id="PS50089"/>
    </source>
</evidence>
<dbReference type="SUPFAM" id="SSF57850">
    <property type="entry name" value="RING/U-box"/>
    <property type="match status" value="1"/>
</dbReference>
<dbReference type="PROSITE" id="PS50145">
    <property type="entry name" value="ZF_TRAF"/>
    <property type="match status" value="1"/>
</dbReference>
<keyword evidence="6 7" id="KW-0862">Zinc</keyword>
<dbReference type="InterPro" id="IPR001293">
    <property type="entry name" value="Znf_TRAF"/>
</dbReference>
<evidence type="ECO:0008006" key="12">
    <source>
        <dbReference type="Google" id="ProtNLM"/>
    </source>
</evidence>
<feature type="zinc finger region" description="TRAF-type" evidence="7">
    <location>
        <begin position="118"/>
        <end position="154"/>
    </location>
</feature>
<evidence type="ECO:0000256" key="8">
    <source>
        <dbReference type="SAM" id="Coils"/>
    </source>
</evidence>
<feature type="domain" description="TRAF-type" evidence="10">
    <location>
        <begin position="118"/>
        <end position="154"/>
    </location>
</feature>
<evidence type="ECO:0000256" key="6">
    <source>
        <dbReference type="ARBA" id="ARBA00022833"/>
    </source>
</evidence>
<dbReference type="InterPro" id="IPR008974">
    <property type="entry name" value="TRAF-like"/>
</dbReference>
<evidence type="ECO:0000313" key="11">
    <source>
        <dbReference type="EnsemblMetazoa" id="Aqu2.1.07010_001"/>
    </source>
</evidence>
<dbReference type="Gene3D" id="2.60.210.10">
    <property type="entry name" value="Apoptosis, Tumor Necrosis Factor Receptor Associated Protein 2, Chain A"/>
    <property type="match status" value="1"/>
</dbReference>
<dbReference type="eggNOG" id="KOG0297">
    <property type="taxonomic scope" value="Eukaryota"/>
</dbReference>
<dbReference type="InterPro" id="IPR001841">
    <property type="entry name" value="Znf_RING"/>
</dbReference>
<accession>A0A1X7SYK3</accession>
<dbReference type="SUPFAM" id="SSF49599">
    <property type="entry name" value="TRAF domain-like"/>
    <property type="match status" value="1"/>
</dbReference>
<evidence type="ECO:0000256" key="3">
    <source>
        <dbReference type="ARBA" id="ARBA00022723"/>
    </source>
</evidence>
<evidence type="ECO:0000256" key="4">
    <source>
        <dbReference type="ARBA" id="ARBA00022737"/>
    </source>
</evidence>
<reference evidence="11" key="1">
    <citation type="submission" date="2017-05" db="UniProtKB">
        <authorList>
            <consortium name="EnsemblMetazoa"/>
        </authorList>
    </citation>
    <scope>IDENTIFICATION</scope>
</reference>
<evidence type="ECO:0000256" key="1">
    <source>
        <dbReference type="ARBA" id="ARBA00004496"/>
    </source>
</evidence>
<evidence type="ECO:0000256" key="5">
    <source>
        <dbReference type="ARBA" id="ARBA00022771"/>
    </source>
</evidence>
<keyword evidence="4" id="KW-0677">Repeat</keyword>
<organism evidence="11">
    <name type="scientific">Amphimedon queenslandica</name>
    <name type="common">Sponge</name>
    <dbReference type="NCBI Taxonomy" id="400682"/>
    <lineage>
        <taxon>Eukaryota</taxon>
        <taxon>Metazoa</taxon>
        <taxon>Porifera</taxon>
        <taxon>Demospongiae</taxon>
        <taxon>Heteroscleromorpha</taxon>
        <taxon>Haplosclerida</taxon>
        <taxon>Niphatidae</taxon>
        <taxon>Amphimedon</taxon>
    </lineage>
</organism>
<evidence type="ECO:0000259" key="10">
    <source>
        <dbReference type="PROSITE" id="PS50145"/>
    </source>
</evidence>
<dbReference type="InterPro" id="IPR049342">
    <property type="entry name" value="TRAF1-6_MATH_dom"/>
</dbReference>
<keyword evidence="3 7" id="KW-0479">Metal-binding</keyword>
<feature type="coiled-coil region" evidence="8">
    <location>
        <begin position="240"/>
        <end position="310"/>
    </location>
</feature>
<dbReference type="InterPro" id="IPR013083">
    <property type="entry name" value="Znf_RING/FYVE/PHD"/>
</dbReference>
<keyword evidence="2" id="KW-0963">Cytoplasm</keyword>
<dbReference type="STRING" id="400682.A0A1X7SYK3"/>
<evidence type="ECO:0000256" key="2">
    <source>
        <dbReference type="ARBA" id="ARBA00022490"/>
    </source>
</evidence>
<dbReference type="InParanoid" id="A0A1X7SYK3"/>
<dbReference type="PANTHER" id="PTHR10131">
    <property type="entry name" value="TNF RECEPTOR ASSOCIATED FACTOR"/>
    <property type="match status" value="1"/>
</dbReference>